<proteinExistence type="predicted"/>
<sequence length="356" mass="41131">MSDSFIIYTSYLKIFEQLTDAQLGQLTRHMLSFAKTGKEPSIEDPLVKLSFAFIKDDMERNQRKYEEKCERLRANARKRWDKKQLDSEASEDIQKHTNVCKSMQMHANAQIAMHNDNDNEYVNDNVDDNDVSKETNILEPSKEASMQSFSEKNVCAAAEPQKSSEKKKSKKGEIDYAAIKDYWNEQHDKTNSAMRRLTLMTDNRKEAIRGRLKDCKGDISKIYLAIDKAMASDYLNAGHSWASYDWVMTRKYFPKVLEGNYDNTKPATSQQPQSAEARAQDPAATARPSIGERYEQAKHRQPAPQQSQDDKFRWVIQQNLADLKKNPRNKPAKDSLARFYEKGVLQRLGIDWKPEK</sequence>
<protein>
    <recommendedName>
        <fullName evidence="2">DUF6291 domain-containing protein</fullName>
    </recommendedName>
</protein>
<feature type="compositionally biased region" description="Basic and acidic residues" evidence="1">
    <location>
        <begin position="162"/>
        <end position="171"/>
    </location>
</feature>
<organism evidence="3">
    <name type="scientific">Siphoviridae sp. cttxG5</name>
    <dbReference type="NCBI Taxonomy" id="2826498"/>
    <lineage>
        <taxon>Viruses</taxon>
        <taxon>Duplodnaviria</taxon>
        <taxon>Heunggongvirae</taxon>
        <taxon>Uroviricota</taxon>
        <taxon>Caudoviricetes</taxon>
    </lineage>
</organism>
<feature type="region of interest" description="Disordered" evidence="1">
    <location>
        <begin position="263"/>
        <end position="312"/>
    </location>
</feature>
<feature type="domain" description="DUF6291" evidence="2">
    <location>
        <begin position="4"/>
        <end position="83"/>
    </location>
</feature>
<evidence type="ECO:0000313" key="3">
    <source>
        <dbReference type="EMBL" id="DAD80184.1"/>
    </source>
</evidence>
<dbReference type="InterPro" id="IPR046258">
    <property type="entry name" value="DUF6291"/>
</dbReference>
<dbReference type="Pfam" id="PF19808">
    <property type="entry name" value="DUF6291"/>
    <property type="match status" value="1"/>
</dbReference>
<evidence type="ECO:0000256" key="1">
    <source>
        <dbReference type="SAM" id="MobiDB-lite"/>
    </source>
</evidence>
<evidence type="ECO:0000259" key="2">
    <source>
        <dbReference type="Pfam" id="PF19808"/>
    </source>
</evidence>
<dbReference type="EMBL" id="BK014881">
    <property type="protein sequence ID" value="DAD80184.1"/>
    <property type="molecule type" value="Genomic_DNA"/>
</dbReference>
<feature type="compositionally biased region" description="Polar residues" evidence="1">
    <location>
        <begin position="263"/>
        <end position="274"/>
    </location>
</feature>
<feature type="region of interest" description="Disordered" evidence="1">
    <location>
        <begin position="141"/>
        <end position="171"/>
    </location>
</feature>
<reference evidence="3" key="1">
    <citation type="journal article" date="2021" name="Proc. Natl. Acad. Sci. U.S.A.">
        <title>A Catalog of Tens of Thousands of Viruses from Human Metagenomes Reveals Hidden Associations with Chronic Diseases.</title>
        <authorList>
            <person name="Tisza M.J."/>
            <person name="Buck C.B."/>
        </authorList>
    </citation>
    <scope>NUCLEOTIDE SEQUENCE</scope>
    <source>
        <strain evidence="3">CttxG5</strain>
    </source>
</reference>
<name>A0A8S5MDD9_9CAUD</name>
<accession>A0A8S5MDD9</accession>